<dbReference type="AlphaFoldDB" id="A0A1J5PJN0"/>
<protein>
    <submittedName>
        <fullName evidence="1">Uncharacterized protein</fullName>
    </submittedName>
</protein>
<gene>
    <name evidence="1" type="ORF">GALL_529500</name>
</gene>
<comment type="caution">
    <text evidence="1">The sequence shown here is derived from an EMBL/GenBank/DDBJ whole genome shotgun (WGS) entry which is preliminary data.</text>
</comment>
<proteinExistence type="predicted"/>
<sequence length="83" mass="9349">MTRGMDDGFQLRGSQTISHGPLQLLQCAGWAKVLASSHSCFSLLHWAVAWEMMSSERQLAQMGVERVDPIHRWSAFWADSCLV</sequence>
<dbReference type="EMBL" id="MLJW01007290">
    <property type="protein sequence ID" value="OIQ65491.1"/>
    <property type="molecule type" value="Genomic_DNA"/>
</dbReference>
<name>A0A1J5PJN0_9ZZZZ</name>
<reference evidence="1" key="1">
    <citation type="submission" date="2016-10" db="EMBL/GenBank/DDBJ databases">
        <title>Sequence of Gallionella enrichment culture.</title>
        <authorList>
            <person name="Poehlein A."/>
            <person name="Muehling M."/>
            <person name="Daniel R."/>
        </authorList>
    </citation>
    <scope>NUCLEOTIDE SEQUENCE</scope>
</reference>
<evidence type="ECO:0000313" key="1">
    <source>
        <dbReference type="EMBL" id="OIQ65491.1"/>
    </source>
</evidence>
<organism evidence="1">
    <name type="scientific">mine drainage metagenome</name>
    <dbReference type="NCBI Taxonomy" id="410659"/>
    <lineage>
        <taxon>unclassified sequences</taxon>
        <taxon>metagenomes</taxon>
        <taxon>ecological metagenomes</taxon>
    </lineage>
</organism>
<accession>A0A1J5PJN0</accession>